<evidence type="ECO:0000259" key="5">
    <source>
        <dbReference type="PROSITE" id="PS50002"/>
    </source>
</evidence>
<dbReference type="EMBL" id="BJOL01000018">
    <property type="protein sequence ID" value="GED59008.1"/>
    <property type="molecule type" value="Genomic_DNA"/>
</dbReference>
<dbReference type="SMART" id="SM00646">
    <property type="entry name" value="Ami_3"/>
    <property type="match status" value="1"/>
</dbReference>
<dbReference type="PANTHER" id="PTHR30404:SF0">
    <property type="entry name" value="N-ACETYLMURAMOYL-L-ALANINE AMIDASE AMIC"/>
    <property type="match status" value="1"/>
</dbReference>
<dbReference type="Pfam" id="PF01520">
    <property type="entry name" value="Amidase_3"/>
    <property type="match status" value="1"/>
</dbReference>
<dbReference type="InterPro" id="IPR036028">
    <property type="entry name" value="SH3-like_dom_sf"/>
</dbReference>
<evidence type="ECO:0000256" key="2">
    <source>
        <dbReference type="ARBA" id="ARBA00022801"/>
    </source>
</evidence>
<dbReference type="PIRSF" id="PIRSF037846">
    <property type="entry name" value="Autolysin_YrvJ_prd"/>
    <property type="match status" value="1"/>
</dbReference>
<sequence length="369" mass="39491">MMKTTCKKASLICGLWLSLSWPFIMEPTQAASVIPAKVVATSLNVRSEPALNASIVATLPQGAVVTITDEAYGWAKIKYNQKVGWVAGYYLQKGAVTSAGSASSPATTASVKGKQGTVLADSLRMRKGPSTSHEIVLSLPRGTRVDILKKQGDWLQARTSNGQTGWVSATYIGDAKANAPVSKSTKSPGLKGKVIVIDPGHGGSDVGTQGTKWNSMEKTLNYKTSMLLASKLRQRGAQVFMTRTSDSQKPSLAQRVAFSESKGADAFISIHYNSSVKPNSGTLTFYYSQDKDEPLARAIESRLAGGIGLRSNGISFGNYHVLRENNDPSVLIELGFLSNPKDEGIVRTSSYQDKAGQAITEALADYFGR</sequence>
<keyword evidence="8" id="KW-1185">Reference proteome</keyword>
<feature type="domain" description="SH3b" evidence="6">
    <location>
        <begin position="106"/>
        <end position="176"/>
    </location>
</feature>
<keyword evidence="1" id="KW-0728">SH3 domain</keyword>
<dbReference type="PROSITE" id="PS51781">
    <property type="entry name" value="SH3B"/>
    <property type="match status" value="2"/>
</dbReference>
<reference evidence="7 8" key="1">
    <citation type="submission" date="2019-06" db="EMBL/GenBank/DDBJ databases">
        <title>Whole genome shotgun sequence of Brevibacillus formosus NBRC 15716.</title>
        <authorList>
            <person name="Hosoyama A."/>
            <person name="Uohara A."/>
            <person name="Ohji S."/>
            <person name="Ichikawa N."/>
        </authorList>
    </citation>
    <scope>NUCLEOTIDE SEQUENCE [LARGE SCALE GENOMIC DNA]</scope>
    <source>
        <strain evidence="7 8">NBRC 15716</strain>
    </source>
</reference>
<evidence type="ECO:0000313" key="7">
    <source>
        <dbReference type="EMBL" id="GED59008.1"/>
    </source>
</evidence>
<dbReference type="SUPFAM" id="SSF50044">
    <property type="entry name" value="SH3-domain"/>
    <property type="match status" value="1"/>
</dbReference>
<keyword evidence="2" id="KW-0378">Hydrolase</keyword>
<keyword evidence="3" id="KW-0961">Cell wall biogenesis/degradation</keyword>
<evidence type="ECO:0000259" key="6">
    <source>
        <dbReference type="PROSITE" id="PS51781"/>
    </source>
</evidence>
<dbReference type="CDD" id="cd00174">
    <property type="entry name" value="SH3"/>
    <property type="match status" value="1"/>
</dbReference>
<organism evidence="7 8">
    <name type="scientific">Brevibacillus formosus</name>
    <dbReference type="NCBI Taxonomy" id="54913"/>
    <lineage>
        <taxon>Bacteria</taxon>
        <taxon>Bacillati</taxon>
        <taxon>Bacillota</taxon>
        <taxon>Bacilli</taxon>
        <taxon>Bacillales</taxon>
        <taxon>Paenibacillaceae</taxon>
        <taxon>Brevibacillus</taxon>
    </lineage>
</organism>
<dbReference type="Proteomes" id="UP000319498">
    <property type="component" value="Unassembled WGS sequence"/>
</dbReference>
<dbReference type="Gene3D" id="2.30.30.40">
    <property type="entry name" value="SH3 Domains"/>
    <property type="match status" value="2"/>
</dbReference>
<accession>A0ABQ0T6P0</accession>
<dbReference type="PANTHER" id="PTHR30404">
    <property type="entry name" value="N-ACETYLMURAMOYL-L-ALANINE AMIDASE"/>
    <property type="match status" value="1"/>
</dbReference>
<gene>
    <name evidence="7" type="ORF">BFO01nite_31400</name>
</gene>
<evidence type="ECO:0008006" key="9">
    <source>
        <dbReference type="Google" id="ProtNLM"/>
    </source>
</evidence>
<dbReference type="InterPro" id="IPR003646">
    <property type="entry name" value="SH3-like_bac-type"/>
</dbReference>
<dbReference type="Pfam" id="PF08239">
    <property type="entry name" value="SH3_3"/>
    <property type="match status" value="2"/>
</dbReference>
<keyword evidence="4" id="KW-0732">Signal</keyword>
<feature type="signal peptide" evidence="4">
    <location>
        <begin position="1"/>
        <end position="30"/>
    </location>
</feature>
<proteinExistence type="predicted"/>
<dbReference type="InterPro" id="IPR050695">
    <property type="entry name" value="N-acetylmuramoyl_amidase_3"/>
</dbReference>
<dbReference type="Gene3D" id="3.40.630.40">
    <property type="entry name" value="Zn-dependent exopeptidases"/>
    <property type="match status" value="1"/>
</dbReference>
<dbReference type="InterPro" id="IPR017293">
    <property type="entry name" value="N-acetylmuramoyl-L-ala_amidase"/>
</dbReference>
<dbReference type="SMART" id="SM00287">
    <property type="entry name" value="SH3b"/>
    <property type="match status" value="2"/>
</dbReference>
<dbReference type="InterPro" id="IPR002508">
    <property type="entry name" value="MurNAc-LAA_cat"/>
</dbReference>
<dbReference type="SUPFAM" id="SSF53187">
    <property type="entry name" value="Zn-dependent exopeptidases"/>
    <property type="match status" value="1"/>
</dbReference>
<evidence type="ECO:0000256" key="3">
    <source>
        <dbReference type="ARBA" id="ARBA00023316"/>
    </source>
</evidence>
<dbReference type="CDD" id="cd02696">
    <property type="entry name" value="MurNAc-LAA"/>
    <property type="match status" value="1"/>
</dbReference>
<feature type="chain" id="PRO_5046297587" description="N-acetylmuramoyl-L-alanine amidase" evidence="4">
    <location>
        <begin position="31"/>
        <end position="369"/>
    </location>
</feature>
<name>A0ABQ0T6P0_9BACL</name>
<feature type="domain" description="SH3b" evidence="6">
    <location>
        <begin position="28"/>
        <end position="95"/>
    </location>
</feature>
<dbReference type="InterPro" id="IPR001452">
    <property type="entry name" value="SH3_domain"/>
</dbReference>
<dbReference type="PROSITE" id="PS50002">
    <property type="entry name" value="SH3"/>
    <property type="match status" value="1"/>
</dbReference>
<feature type="domain" description="SH3" evidence="5">
    <location>
        <begin position="111"/>
        <end position="177"/>
    </location>
</feature>
<evidence type="ECO:0000256" key="4">
    <source>
        <dbReference type="SAM" id="SignalP"/>
    </source>
</evidence>
<protein>
    <recommendedName>
        <fullName evidence="9">N-acetylmuramoyl-L-alanine amidase</fullName>
    </recommendedName>
</protein>
<evidence type="ECO:0000256" key="1">
    <source>
        <dbReference type="ARBA" id="ARBA00022443"/>
    </source>
</evidence>
<comment type="caution">
    <text evidence="7">The sequence shown here is derived from an EMBL/GenBank/DDBJ whole genome shotgun (WGS) entry which is preliminary data.</text>
</comment>
<evidence type="ECO:0000313" key="8">
    <source>
        <dbReference type="Proteomes" id="UP000319498"/>
    </source>
</evidence>